<organism evidence="1 2">
    <name type="scientific">Desulforamulus reducens (strain ATCC BAA-1160 / DSM 100696 / MI-1)</name>
    <name type="common">Desulfotomaculum reducens</name>
    <dbReference type="NCBI Taxonomy" id="349161"/>
    <lineage>
        <taxon>Bacteria</taxon>
        <taxon>Bacillati</taxon>
        <taxon>Bacillota</taxon>
        <taxon>Clostridia</taxon>
        <taxon>Eubacteriales</taxon>
        <taxon>Peptococcaceae</taxon>
        <taxon>Desulforamulus</taxon>
    </lineage>
</organism>
<proteinExistence type="predicted"/>
<dbReference type="STRING" id="349161.Dred_0883"/>
<keyword evidence="2" id="KW-1185">Reference proteome</keyword>
<accession>A4J2W7</accession>
<dbReference type="AlphaFoldDB" id="A4J2W7"/>
<dbReference type="EMBL" id="CP000612">
    <property type="protein sequence ID" value="ABO49420.1"/>
    <property type="molecule type" value="Genomic_DNA"/>
</dbReference>
<gene>
    <name evidence="1" type="ordered locus">Dred_0883</name>
</gene>
<dbReference type="HOGENOM" id="CLU_176879_0_0_9"/>
<evidence type="ECO:0000313" key="1">
    <source>
        <dbReference type="EMBL" id="ABO49420.1"/>
    </source>
</evidence>
<evidence type="ECO:0000313" key="2">
    <source>
        <dbReference type="Proteomes" id="UP000001556"/>
    </source>
</evidence>
<reference evidence="1 2" key="1">
    <citation type="submission" date="2007-03" db="EMBL/GenBank/DDBJ databases">
        <title>Complete sequence of Desulfotomaculum reducens MI-1.</title>
        <authorList>
            <consortium name="US DOE Joint Genome Institute"/>
            <person name="Copeland A."/>
            <person name="Lucas S."/>
            <person name="Lapidus A."/>
            <person name="Barry K."/>
            <person name="Detter J.C."/>
            <person name="Glavina del Rio T."/>
            <person name="Hammon N."/>
            <person name="Israni S."/>
            <person name="Dalin E."/>
            <person name="Tice H."/>
            <person name="Pitluck S."/>
            <person name="Sims D."/>
            <person name="Brettin T."/>
            <person name="Bruce D."/>
            <person name="Han C."/>
            <person name="Tapia R."/>
            <person name="Schmutz J."/>
            <person name="Larimer F."/>
            <person name="Land M."/>
            <person name="Hauser L."/>
            <person name="Kyrpides N."/>
            <person name="Kim E."/>
            <person name="Tebo B.M."/>
            <person name="Richardson P."/>
        </authorList>
    </citation>
    <scope>NUCLEOTIDE SEQUENCE [LARGE SCALE GENOMIC DNA]</scope>
    <source>
        <strain evidence="1 2">MI-1</strain>
    </source>
</reference>
<name>A4J2W7_DESRM</name>
<dbReference type="KEGG" id="drm:Dred_0883"/>
<dbReference type="Proteomes" id="UP000001556">
    <property type="component" value="Chromosome"/>
</dbReference>
<protein>
    <submittedName>
        <fullName evidence="1">Uncharacterized protein</fullName>
    </submittedName>
</protein>
<sequence>MSFMLVVGLCSIAVGGYSIYKVYEYNKKNRYALHIEMNSGGRYILKSENIDFLNRAASFIAQTINEYGLEGQANNYYIDFSNNTIKNENGVVNTGYVGGGVSNEK</sequence>